<evidence type="ECO:0000313" key="2">
    <source>
        <dbReference type="EMBL" id="RZC70652.1"/>
    </source>
</evidence>
<reference evidence="2 3" key="1">
    <citation type="journal article" date="2018" name="Science">
        <title>The opium poppy genome and morphinan production.</title>
        <authorList>
            <person name="Guo L."/>
            <person name="Winzer T."/>
            <person name="Yang X."/>
            <person name="Li Y."/>
            <person name="Ning Z."/>
            <person name="He Z."/>
            <person name="Teodor R."/>
            <person name="Lu Y."/>
            <person name="Bowser T.A."/>
            <person name="Graham I.A."/>
            <person name="Ye K."/>
        </authorList>
    </citation>
    <scope>NUCLEOTIDE SEQUENCE [LARGE SCALE GENOMIC DNA]</scope>
    <source>
        <strain evidence="3">cv. HN1</strain>
        <tissue evidence="2">Leaves</tissue>
    </source>
</reference>
<organism evidence="2 3">
    <name type="scientific">Papaver somniferum</name>
    <name type="common">Opium poppy</name>
    <dbReference type="NCBI Taxonomy" id="3469"/>
    <lineage>
        <taxon>Eukaryota</taxon>
        <taxon>Viridiplantae</taxon>
        <taxon>Streptophyta</taxon>
        <taxon>Embryophyta</taxon>
        <taxon>Tracheophyta</taxon>
        <taxon>Spermatophyta</taxon>
        <taxon>Magnoliopsida</taxon>
        <taxon>Ranunculales</taxon>
        <taxon>Papaveraceae</taxon>
        <taxon>Papaveroideae</taxon>
        <taxon>Papaver</taxon>
    </lineage>
</organism>
<feature type="compositionally biased region" description="Basic and acidic residues" evidence="1">
    <location>
        <begin position="78"/>
        <end position="89"/>
    </location>
</feature>
<evidence type="ECO:0000256" key="1">
    <source>
        <dbReference type="SAM" id="MobiDB-lite"/>
    </source>
</evidence>
<protein>
    <submittedName>
        <fullName evidence="2">Uncharacterized protein</fullName>
    </submittedName>
</protein>
<name>A0A4Y7KE68_PAPSO</name>
<keyword evidence="3" id="KW-1185">Reference proteome</keyword>
<dbReference type="AlphaFoldDB" id="A0A4Y7KE68"/>
<dbReference type="EMBL" id="CM010721">
    <property type="protein sequence ID" value="RZC70652.1"/>
    <property type="molecule type" value="Genomic_DNA"/>
</dbReference>
<dbReference type="Proteomes" id="UP000316621">
    <property type="component" value="Chromosome 7"/>
</dbReference>
<gene>
    <name evidence="2" type="ORF">C5167_035656</name>
</gene>
<feature type="compositionally biased region" description="Acidic residues" evidence="1">
    <location>
        <begin position="94"/>
        <end position="105"/>
    </location>
</feature>
<feature type="region of interest" description="Disordered" evidence="1">
    <location>
        <begin position="52"/>
        <end position="105"/>
    </location>
</feature>
<sequence length="105" mass="11626">MSSSPSDVFGVPSEDELAARLNLRITTEARHDLITNLMQSWHLEKSRPILGFANDTNPSMEKKDHGPIVVGGTEEEDKGDKEKFSRTKVTEGSGVEDEELDSESH</sequence>
<accession>A0A4Y7KE68</accession>
<evidence type="ECO:0000313" key="3">
    <source>
        <dbReference type="Proteomes" id="UP000316621"/>
    </source>
</evidence>
<dbReference type="Gramene" id="RZC70652">
    <property type="protein sequence ID" value="RZC70652"/>
    <property type="gene ID" value="C5167_035656"/>
</dbReference>
<proteinExistence type="predicted"/>